<reference evidence="2" key="1">
    <citation type="submission" date="2019-12" db="EMBL/GenBank/DDBJ databases">
        <title>Genome sequencing and annotation of Brassica cretica.</title>
        <authorList>
            <person name="Studholme D.J."/>
            <person name="Sarris P."/>
        </authorList>
    </citation>
    <scope>NUCLEOTIDE SEQUENCE</scope>
    <source>
        <strain evidence="2">PFS-109/04</strain>
        <tissue evidence="2">Leaf</tissue>
    </source>
</reference>
<organism evidence="2 3">
    <name type="scientific">Brassica cretica</name>
    <name type="common">Mustard</name>
    <dbReference type="NCBI Taxonomy" id="69181"/>
    <lineage>
        <taxon>Eukaryota</taxon>
        <taxon>Viridiplantae</taxon>
        <taxon>Streptophyta</taxon>
        <taxon>Embryophyta</taxon>
        <taxon>Tracheophyta</taxon>
        <taxon>Spermatophyta</taxon>
        <taxon>Magnoliopsida</taxon>
        <taxon>eudicotyledons</taxon>
        <taxon>Gunneridae</taxon>
        <taxon>Pentapetalae</taxon>
        <taxon>rosids</taxon>
        <taxon>malvids</taxon>
        <taxon>Brassicales</taxon>
        <taxon>Brassicaceae</taxon>
        <taxon>Brassiceae</taxon>
        <taxon>Brassica</taxon>
    </lineage>
</organism>
<dbReference type="Proteomes" id="UP000712600">
    <property type="component" value="Unassembled WGS sequence"/>
</dbReference>
<feature type="compositionally biased region" description="Basic residues" evidence="1">
    <location>
        <begin position="37"/>
        <end position="53"/>
    </location>
</feature>
<proteinExistence type="predicted"/>
<evidence type="ECO:0000313" key="3">
    <source>
        <dbReference type="Proteomes" id="UP000712600"/>
    </source>
</evidence>
<gene>
    <name evidence="2" type="ORF">F2Q69_00060347</name>
</gene>
<name>A0A8S9RE11_BRACR</name>
<accession>A0A8S9RE11</accession>
<comment type="caution">
    <text evidence="2">The sequence shown here is derived from an EMBL/GenBank/DDBJ whole genome shotgun (WGS) entry which is preliminary data.</text>
</comment>
<evidence type="ECO:0000256" key="1">
    <source>
        <dbReference type="SAM" id="MobiDB-lite"/>
    </source>
</evidence>
<feature type="region of interest" description="Disordered" evidence="1">
    <location>
        <begin position="1"/>
        <end position="53"/>
    </location>
</feature>
<protein>
    <submittedName>
        <fullName evidence="2">Uncharacterized protein</fullName>
    </submittedName>
</protein>
<sequence>MMTPDAYPRARLGGGGILLEDGPSAHSRVESQEKSPARVHVKKRTSAAHAKNRNLRRVAYTDCRL</sequence>
<dbReference type="AlphaFoldDB" id="A0A8S9RE11"/>
<feature type="compositionally biased region" description="Basic and acidic residues" evidence="1">
    <location>
        <begin position="27"/>
        <end position="36"/>
    </location>
</feature>
<dbReference type="EMBL" id="QGKX02000095">
    <property type="protein sequence ID" value="KAF3570867.1"/>
    <property type="molecule type" value="Genomic_DNA"/>
</dbReference>
<evidence type="ECO:0000313" key="2">
    <source>
        <dbReference type="EMBL" id="KAF3570867.1"/>
    </source>
</evidence>